<keyword evidence="6" id="KW-0539">Nucleus</keyword>
<keyword evidence="5" id="KW-0677">Repeat</keyword>
<dbReference type="EMBL" id="CAJOBH010127422">
    <property type="protein sequence ID" value="CAF4740834.1"/>
    <property type="molecule type" value="Genomic_DNA"/>
</dbReference>
<protein>
    <submittedName>
        <fullName evidence="8">Uncharacterized protein</fullName>
    </submittedName>
</protein>
<dbReference type="GO" id="GO:0002098">
    <property type="term" value="P:tRNA wobble uridine modification"/>
    <property type="evidence" value="ECO:0007669"/>
    <property type="project" value="InterPro"/>
</dbReference>
<reference evidence="8" key="1">
    <citation type="submission" date="2021-02" db="EMBL/GenBank/DDBJ databases">
        <authorList>
            <person name="Nowell W R."/>
        </authorList>
    </citation>
    <scope>NUCLEOTIDE SEQUENCE</scope>
</reference>
<evidence type="ECO:0000256" key="1">
    <source>
        <dbReference type="ARBA" id="ARBA00004123"/>
    </source>
</evidence>
<evidence type="ECO:0000256" key="6">
    <source>
        <dbReference type="ARBA" id="ARBA00023242"/>
    </source>
</evidence>
<dbReference type="Proteomes" id="UP000681967">
    <property type="component" value="Unassembled WGS sequence"/>
</dbReference>
<dbReference type="PANTHER" id="PTHR44111:SF1">
    <property type="entry name" value="ELONGATOR COMPLEX PROTEIN 2"/>
    <property type="match status" value="1"/>
</dbReference>
<dbReference type="GO" id="GO:0005634">
    <property type="term" value="C:nucleus"/>
    <property type="evidence" value="ECO:0007669"/>
    <property type="project" value="UniProtKB-SubCell"/>
</dbReference>
<organism evidence="8 9">
    <name type="scientific">Rotaria magnacalcarata</name>
    <dbReference type="NCBI Taxonomy" id="392030"/>
    <lineage>
        <taxon>Eukaryota</taxon>
        <taxon>Metazoa</taxon>
        <taxon>Spiralia</taxon>
        <taxon>Gnathifera</taxon>
        <taxon>Rotifera</taxon>
        <taxon>Eurotatoria</taxon>
        <taxon>Bdelloidea</taxon>
        <taxon>Philodinida</taxon>
        <taxon>Philodinidae</taxon>
        <taxon>Rotaria</taxon>
    </lineage>
</organism>
<dbReference type="GO" id="GO:0005737">
    <property type="term" value="C:cytoplasm"/>
    <property type="evidence" value="ECO:0007669"/>
    <property type="project" value="UniProtKB-SubCell"/>
</dbReference>
<accession>A0A8S3CST4</accession>
<dbReference type="InterPro" id="IPR037289">
    <property type="entry name" value="Elp2"/>
</dbReference>
<evidence type="ECO:0000256" key="5">
    <source>
        <dbReference type="ARBA" id="ARBA00022737"/>
    </source>
</evidence>
<evidence type="ECO:0000313" key="7">
    <source>
        <dbReference type="EMBL" id="CAF4740834.1"/>
    </source>
</evidence>
<keyword evidence="4" id="KW-0853">WD repeat</keyword>
<evidence type="ECO:0000256" key="2">
    <source>
        <dbReference type="ARBA" id="ARBA00004496"/>
    </source>
</evidence>
<evidence type="ECO:0000256" key="3">
    <source>
        <dbReference type="ARBA" id="ARBA00022490"/>
    </source>
</evidence>
<name>A0A8S3CST4_9BILA</name>
<dbReference type="AlphaFoldDB" id="A0A8S3CST4"/>
<dbReference type="EMBL" id="CAJOBI010178780">
    <property type="protein sequence ID" value="CAF4917799.1"/>
    <property type="molecule type" value="Genomic_DNA"/>
</dbReference>
<feature type="non-terminal residue" evidence="8">
    <location>
        <position position="60"/>
    </location>
</feature>
<comment type="caution">
    <text evidence="8">The sequence shown here is derived from an EMBL/GenBank/DDBJ whole genome shotgun (WGS) entry which is preliminary data.</text>
</comment>
<evidence type="ECO:0000256" key="4">
    <source>
        <dbReference type="ARBA" id="ARBA00022574"/>
    </source>
</evidence>
<dbReference type="GO" id="GO:0033588">
    <property type="term" value="C:elongator holoenzyme complex"/>
    <property type="evidence" value="ECO:0007669"/>
    <property type="project" value="InterPro"/>
</dbReference>
<dbReference type="Proteomes" id="UP000676336">
    <property type="component" value="Unassembled WGS sequence"/>
</dbReference>
<sequence>FVSGADEKILRVFEAPKNFLENFSRITKINVDEDIARAQSLPEGANVPALGLSNKAIFDS</sequence>
<feature type="non-terminal residue" evidence="8">
    <location>
        <position position="1"/>
    </location>
</feature>
<dbReference type="PANTHER" id="PTHR44111">
    <property type="entry name" value="ELONGATOR COMPLEX PROTEIN 2"/>
    <property type="match status" value="1"/>
</dbReference>
<proteinExistence type="predicted"/>
<comment type="subcellular location">
    <subcellularLocation>
        <location evidence="2">Cytoplasm</location>
    </subcellularLocation>
    <subcellularLocation>
        <location evidence="1">Nucleus</location>
    </subcellularLocation>
</comment>
<keyword evidence="3" id="KW-0963">Cytoplasm</keyword>
<evidence type="ECO:0000313" key="9">
    <source>
        <dbReference type="Proteomes" id="UP000676336"/>
    </source>
</evidence>
<gene>
    <name evidence="7" type="ORF">BYL167_LOCUS45683</name>
    <name evidence="8" type="ORF">SMN809_LOCUS52547</name>
</gene>
<evidence type="ECO:0000313" key="8">
    <source>
        <dbReference type="EMBL" id="CAF4917799.1"/>
    </source>
</evidence>